<evidence type="ECO:0000256" key="2">
    <source>
        <dbReference type="ARBA" id="ARBA00022777"/>
    </source>
</evidence>
<keyword evidence="3" id="KW-0460">Magnesium</keyword>
<comment type="catalytic activity">
    <reaction evidence="3">
        <text>D-ribose + ATP = D-ribose 5-phosphate + ADP + H(+)</text>
        <dbReference type="Rhea" id="RHEA:13697"/>
        <dbReference type="ChEBI" id="CHEBI:15378"/>
        <dbReference type="ChEBI" id="CHEBI:30616"/>
        <dbReference type="ChEBI" id="CHEBI:47013"/>
        <dbReference type="ChEBI" id="CHEBI:78346"/>
        <dbReference type="ChEBI" id="CHEBI:456216"/>
        <dbReference type="EC" id="2.7.1.15"/>
    </reaction>
</comment>
<keyword evidence="1 3" id="KW-0808">Transferase</keyword>
<dbReference type="GO" id="GO:0005829">
    <property type="term" value="C:cytosol"/>
    <property type="evidence" value="ECO:0007669"/>
    <property type="project" value="TreeGrafter"/>
</dbReference>
<keyword evidence="3" id="KW-0119">Carbohydrate metabolism</keyword>
<sequence>MATPGSVLVVGSCNTDYILTGVPHLPRPGETVLADAPAAAFRTAQGGKSANAAVAAARAFLGHALGSVSLIACLGDDAQGAASLEAYEDEGIYVGLCKRTRRASSGVAVILVGADGENTIVVLPGANRELRPRDLGAETATDTAPGQEEEEEEDAVDGESRLQEIRSASVVLLQLEIRLDTVQFVAETVRQQWLSQRAPLLLLNMAPMPSAPAPDGIDSVRALLRCVNLLVLNEVECEQLCAMLLRADAAHATQVLAAATQRDEWRAVCEALMAQAPLAVAIVVTLGAHGAACLFRPAPPPTSEATPPENSAPPVWMVQSVRLPESLESVVDTTGAGDCFCGVLAAALAEALAPAHEGDTAPALTAEVFRDAMRLACCAATLSVTRSGAQPSFPKRDDIRHRQSRVAPRER</sequence>
<keyword evidence="3" id="KW-0963">Cytoplasm</keyword>
<keyword evidence="3" id="KW-0630">Potassium</keyword>
<comment type="function">
    <text evidence="3">Catalyzes the phosphorylation of ribose at O-5 in a reaction requiring ATP and magnesium. The resulting D-ribose-5-phosphate can then be used either for sythesis of nucleotides, histidine, and tryptophan, or as a component of the pentose phosphate pathway.</text>
</comment>
<dbReference type="AlphaFoldDB" id="A0AAV9IPQ0"/>
<feature type="binding site" evidence="3">
    <location>
        <position position="386"/>
    </location>
    <ligand>
        <name>K(+)</name>
        <dbReference type="ChEBI" id="CHEBI:29103"/>
    </ligand>
</feature>
<comment type="cofactor">
    <cofactor evidence="3">
        <name>Mg(2+)</name>
        <dbReference type="ChEBI" id="CHEBI:18420"/>
    </cofactor>
    <text evidence="3">Requires a divalent cation, most likely magnesium in vivo, as an electrophilic catalyst to aid phosphoryl group transfer. It is the chelate of the metal and the nucleotide that is the actual substrate.</text>
</comment>
<feature type="region of interest" description="Disordered" evidence="4">
    <location>
        <begin position="131"/>
        <end position="160"/>
    </location>
</feature>
<comment type="subunit">
    <text evidence="3">Homodimer.</text>
</comment>
<comment type="caution">
    <text evidence="3">Lacks conserved residue(s) required for the propagation of feature annotation.</text>
</comment>
<evidence type="ECO:0000256" key="4">
    <source>
        <dbReference type="SAM" id="MobiDB-lite"/>
    </source>
</evidence>
<feature type="binding site" evidence="3">
    <location>
        <begin position="14"/>
        <end position="16"/>
    </location>
    <ligand>
        <name>substrate</name>
    </ligand>
</feature>
<feature type="domain" description="Carbohydrate kinase PfkB" evidence="5">
    <location>
        <begin position="6"/>
        <end position="395"/>
    </location>
</feature>
<evidence type="ECO:0000313" key="6">
    <source>
        <dbReference type="EMBL" id="KAK4534242.1"/>
    </source>
</evidence>
<name>A0AAV9IPQ0_CYACA</name>
<feature type="binding site" evidence="3">
    <location>
        <position position="388"/>
    </location>
    <ligand>
        <name>K(+)</name>
        <dbReference type="ChEBI" id="CHEBI:29103"/>
    </ligand>
</feature>
<dbReference type="Pfam" id="PF00294">
    <property type="entry name" value="PfkB"/>
    <property type="match status" value="1"/>
</dbReference>
<dbReference type="EMBL" id="JANCYW010000001">
    <property type="protein sequence ID" value="KAK4534242.1"/>
    <property type="molecule type" value="Genomic_DNA"/>
</dbReference>
<comment type="activity regulation">
    <text evidence="3">Activated by a monovalent cation that binds near, but not in, the active site. The most likely occupant of the site in vivo is potassium. Ion binding induces a conformational change that may alter substrate affinity.</text>
</comment>
<keyword evidence="2 3" id="KW-0418">Kinase</keyword>
<feature type="binding site" evidence="3">
    <location>
        <begin position="337"/>
        <end position="338"/>
    </location>
    <ligand>
        <name>ATP</name>
        <dbReference type="ChEBI" id="CHEBI:30616"/>
    </ligand>
</feature>
<dbReference type="GO" id="GO:0004747">
    <property type="term" value="F:ribokinase activity"/>
    <property type="evidence" value="ECO:0007669"/>
    <property type="project" value="UniProtKB-UniRule"/>
</dbReference>
<feature type="binding site" evidence="3">
    <location>
        <position position="334"/>
    </location>
    <ligand>
        <name>K(+)</name>
        <dbReference type="ChEBI" id="CHEBI:29103"/>
    </ligand>
</feature>
<dbReference type="SUPFAM" id="SSF53613">
    <property type="entry name" value="Ribokinase-like"/>
    <property type="match status" value="1"/>
</dbReference>
<proteinExistence type="inferred from homology"/>
<gene>
    <name evidence="6" type="ORF">CDCA_CDCA01G0267</name>
</gene>
<feature type="binding site" evidence="3">
    <location>
        <begin position="47"/>
        <end position="51"/>
    </location>
    <ligand>
        <name>substrate</name>
    </ligand>
</feature>
<dbReference type="GO" id="GO:0019303">
    <property type="term" value="P:D-ribose catabolic process"/>
    <property type="evidence" value="ECO:0007669"/>
    <property type="project" value="UniProtKB-UniRule"/>
</dbReference>
<dbReference type="GO" id="GO:0046872">
    <property type="term" value="F:metal ion binding"/>
    <property type="evidence" value="ECO:0007669"/>
    <property type="project" value="UniProtKB-KW"/>
</dbReference>
<dbReference type="Proteomes" id="UP001301350">
    <property type="component" value="Unassembled WGS sequence"/>
</dbReference>
<feature type="binding site" evidence="3">
    <location>
        <position position="176"/>
    </location>
    <ligand>
        <name>substrate</name>
    </ligand>
</feature>
<feature type="binding site" evidence="3">
    <location>
        <position position="338"/>
    </location>
    <ligand>
        <name>substrate</name>
    </ligand>
</feature>
<evidence type="ECO:0000256" key="3">
    <source>
        <dbReference type="HAMAP-Rule" id="MF_03215"/>
    </source>
</evidence>
<dbReference type="PANTHER" id="PTHR10584">
    <property type="entry name" value="SUGAR KINASE"/>
    <property type="match status" value="1"/>
</dbReference>
<dbReference type="InterPro" id="IPR011877">
    <property type="entry name" value="Ribokinase"/>
</dbReference>
<dbReference type="InterPro" id="IPR029056">
    <property type="entry name" value="Ribokinase-like"/>
</dbReference>
<comment type="pathway">
    <text evidence="3">Carbohydrate metabolism; D-ribose degradation; D-ribose 5-phosphate from beta-D-ribopyranose: step 2/2.</text>
</comment>
<feature type="binding site" evidence="3">
    <location>
        <position position="233"/>
    </location>
    <ligand>
        <name>ATP</name>
        <dbReference type="ChEBI" id="CHEBI:30616"/>
    </ligand>
</feature>
<feature type="binding site" evidence="3">
    <location>
        <position position="332"/>
    </location>
    <ligand>
        <name>K(+)</name>
        <dbReference type="ChEBI" id="CHEBI:29103"/>
    </ligand>
</feature>
<dbReference type="HAMAP" id="MF_01987">
    <property type="entry name" value="Ribokinase"/>
    <property type="match status" value="1"/>
</dbReference>
<dbReference type="InterPro" id="IPR011611">
    <property type="entry name" value="PfkB_dom"/>
</dbReference>
<feature type="binding site" evidence="3">
    <location>
        <position position="392"/>
    </location>
    <ligand>
        <name>K(+)</name>
        <dbReference type="ChEBI" id="CHEBI:29103"/>
    </ligand>
</feature>
<evidence type="ECO:0000259" key="5">
    <source>
        <dbReference type="Pfam" id="PF00294"/>
    </source>
</evidence>
<feature type="binding site" evidence="3">
    <location>
        <position position="383"/>
    </location>
    <ligand>
        <name>K(+)</name>
        <dbReference type="ChEBI" id="CHEBI:29103"/>
    </ligand>
</feature>
<keyword evidence="3" id="KW-0067">ATP-binding</keyword>
<reference evidence="6 7" key="1">
    <citation type="submission" date="2022-07" db="EMBL/GenBank/DDBJ databases">
        <title>Genome-wide signatures of adaptation to extreme environments.</title>
        <authorList>
            <person name="Cho C.H."/>
            <person name="Yoon H.S."/>
        </authorList>
    </citation>
    <scope>NUCLEOTIDE SEQUENCE [LARGE SCALE GENOMIC DNA]</scope>
    <source>
        <strain evidence="6 7">DBV 063 E5</strain>
    </source>
</reference>
<protein>
    <recommendedName>
        <fullName evidence="3">Ribokinase</fullName>
        <shortName evidence="3">RK</shortName>
        <ecNumber evidence="3">2.7.1.15</ecNumber>
    </recommendedName>
</protein>
<keyword evidence="3" id="KW-0479">Metal-binding</keyword>
<feature type="binding site" evidence="3">
    <location>
        <begin position="285"/>
        <end position="290"/>
    </location>
    <ligand>
        <name>ATP</name>
        <dbReference type="ChEBI" id="CHEBI:30616"/>
    </ligand>
</feature>
<feature type="compositionally biased region" description="Acidic residues" evidence="4">
    <location>
        <begin position="147"/>
        <end position="157"/>
    </location>
</feature>
<keyword evidence="3" id="KW-0547">Nucleotide-binding</keyword>
<keyword evidence="7" id="KW-1185">Reference proteome</keyword>
<comment type="similarity">
    <text evidence="3">Belongs to the carbohydrate kinase PfkB family. Ribokinase subfamily.</text>
</comment>
<evidence type="ECO:0000256" key="1">
    <source>
        <dbReference type="ARBA" id="ARBA00022679"/>
    </source>
</evidence>
<evidence type="ECO:0000313" key="7">
    <source>
        <dbReference type="Proteomes" id="UP001301350"/>
    </source>
</evidence>
<dbReference type="PANTHER" id="PTHR10584:SF166">
    <property type="entry name" value="RIBOKINASE"/>
    <property type="match status" value="1"/>
</dbReference>
<organism evidence="6 7">
    <name type="scientific">Cyanidium caldarium</name>
    <name type="common">Red alga</name>
    <dbReference type="NCBI Taxonomy" id="2771"/>
    <lineage>
        <taxon>Eukaryota</taxon>
        <taxon>Rhodophyta</taxon>
        <taxon>Bangiophyceae</taxon>
        <taxon>Cyanidiales</taxon>
        <taxon>Cyanidiaceae</taxon>
        <taxon>Cyanidium</taxon>
    </lineage>
</organism>
<feature type="region of interest" description="Disordered" evidence="4">
    <location>
        <begin position="387"/>
        <end position="411"/>
    </location>
</feature>
<keyword evidence="3" id="KW-0539">Nucleus</keyword>
<dbReference type="EC" id="2.7.1.15" evidence="3"/>
<accession>A0AAV9IPQ0</accession>
<dbReference type="GO" id="GO:0005634">
    <property type="term" value="C:nucleus"/>
    <property type="evidence" value="ECO:0007669"/>
    <property type="project" value="UniProtKB-SubCell"/>
</dbReference>
<dbReference type="Gene3D" id="3.40.1190.20">
    <property type="match status" value="1"/>
</dbReference>
<feature type="active site" description="Proton acceptor" evidence="3">
    <location>
        <position position="338"/>
    </location>
</feature>
<comment type="caution">
    <text evidence="6">The sequence shown here is derived from an EMBL/GenBank/DDBJ whole genome shotgun (WGS) entry which is preliminary data.</text>
</comment>
<dbReference type="GO" id="GO:0005524">
    <property type="term" value="F:ATP binding"/>
    <property type="evidence" value="ECO:0007669"/>
    <property type="project" value="UniProtKB-UniRule"/>
</dbReference>
<feature type="compositionally biased region" description="Basic and acidic residues" evidence="4">
    <location>
        <begin position="394"/>
        <end position="411"/>
    </location>
</feature>
<comment type="subcellular location">
    <subcellularLocation>
        <location evidence="3">Cytoplasm</location>
    </subcellularLocation>
    <subcellularLocation>
        <location evidence="3">Nucleus</location>
    </subcellularLocation>
</comment>